<dbReference type="Proteomes" id="UP000245790">
    <property type="component" value="Unassembled WGS sequence"/>
</dbReference>
<proteinExistence type="predicted"/>
<dbReference type="AlphaFoldDB" id="A0A316FC25"/>
<comment type="caution">
    <text evidence="1">The sequence shown here is derived from an EMBL/GenBank/DDBJ whole genome shotgun (WGS) entry which is preliminary data.</text>
</comment>
<reference evidence="1 2" key="1">
    <citation type="submission" date="2018-05" db="EMBL/GenBank/DDBJ databases">
        <title>Genomic Encyclopedia of Type Strains, Phase IV (KMG-IV): sequencing the most valuable type-strain genomes for metagenomic binning, comparative biology and taxonomic classification.</title>
        <authorList>
            <person name="Goeker M."/>
        </authorList>
    </citation>
    <scope>NUCLEOTIDE SEQUENCE [LARGE SCALE GENOMIC DNA]</scope>
    <source>
        <strain evidence="1 2">DSM 25350</strain>
    </source>
</reference>
<organism evidence="1 2">
    <name type="scientific">Pleionea mediterranea</name>
    <dbReference type="NCBI Taxonomy" id="523701"/>
    <lineage>
        <taxon>Bacteria</taxon>
        <taxon>Pseudomonadati</taxon>
        <taxon>Pseudomonadota</taxon>
        <taxon>Gammaproteobacteria</taxon>
        <taxon>Oceanospirillales</taxon>
        <taxon>Pleioneaceae</taxon>
        <taxon>Pleionea</taxon>
    </lineage>
</organism>
<name>A0A316FC25_9GAMM</name>
<gene>
    <name evidence="1" type="ORF">C8D97_1146</name>
</gene>
<keyword evidence="2" id="KW-1185">Reference proteome</keyword>
<dbReference type="EMBL" id="QGGU01000014">
    <property type="protein sequence ID" value="PWK45333.1"/>
    <property type="molecule type" value="Genomic_DNA"/>
</dbReference>
<dbReference type="RefSeq" id="WP_109764880.1">
    <property type="nucleotide sequence ID" value="NZ_QGGU01000014.1"/>
</dbReference>
<accession>A0A316FC25</accession>
<sequence length="120" mass="13590">MKQESISSLLVRLKKAPKWDYKSLIVQSSKRYADLTLVLKEGYIQLQYSDPRFLGFIKNSKFKKFCYTEGIGCKKESSGMISEGLPCSNPDKLQALVCRYFSSVHNLNGNFPVVLTGINI</sequence>
<protein>
    <submittedName>
        <fullName evidence="1">Uncharacterized protein</fullName>
    </submittedName>
</protein>
<evidence type="ECO:0000313" key="1">
    <source>
        <dbReference type="EMBL" id="PWK45333.1"/>
    </source>
</evidence>
<evidence type="ECO:0000313" key="2">
    <source>
        <dbReference type="Proteomes" id="UP000245790"/>
    </source>
</evidence>